<organism evidence="2 3">
    <name type="scientific">Franzmannia qiaohouensis</name>
    <dbReference type="NCBI Taxonomy" id="1329370"/>
    <lineage>
        <taxon>Bacteria</taxon>
        <taxon>Pseudomonadati</taxon>
        <taxon>Pseudomonadota</taxon>
        <taxon>Gammaproteobacteria</taxon>
        <taxon>Oceanospirillales</taxon>
        <taxon>Halomonadaceae</taxon>
        <taxon>Franzmannia</taxon>
    </lineage>
</organism>
<feature type="region of interest" description="Disordered" evidence="1">
    <location>
        <begin position="1"/>
        <end position="47"/>
    </location>
</feature>
<evidence type="ECO:0000313" key="2">
    <source>
        <dbReference type="EMBL" id="MDR5906854.1"/>
    </source>
</evidence>
<accession>A0ABU1HJA7</accession>
<gene>
    <name evidence="2" type="ORF">QC821_16360</name>
</gene>
<dbReference type="EMBL" id="JARWAM010000012">
    <property type="protein sequence ID" value="MDR5906854.1"/>
    <property type="molecule type" value="Genomic_DNA"/>
</dbReference>
<reference evidence="2 3" key="1">
    <citation type="submission" date="2023-04" db="EMBL/GenBank/DDBJ databases">
        <title>A long-awaited taxogenomic arrangement of the family Halomonadaceae.</title>
        <authorList>
            <person name="De La Haba R."/>
            <person name="Chuvochina M."/>
            <person name="Wittouck S."/>
            <person name="Arahal D.R."/>
            <person name="Sanchez-Porro C."/>
            <person name="Hugenholtz P."/>
            <person name="Ventosa A."/>
        </authorList>
    </citation>
    <scope>NUCLEOTIDE SEQUENCE [LARGE SCALE GENOMIC DNA]</scope>
    <source>
        <strain evidence="2 3">DSM 26770</strain>
    </source>
</reference>
<keyword evidence="3" id="KW-1185">Reference proteome</keyword>
<dbReference type="RefSeq" id="WP_309723780.1">
    <property type="nucleotide sequence ID" value="NZ_JARWAM010000012.1"/>
</dbReference>
<proteinExistence type="predicted"/>
<evidence type="ECO:0000256" key="1">
    <source>
        <dbReference type="SAM" id="MobiDB-lite"/>
    </source>
</evidence>
<sequence length="47" mass="4747">MTQMDRKPYASPSVQELGALKDITESGGLPLADTPGGSDGTANKPGS</sequence>
<evidence type="ECO:0008006" key="4">
    <source>
        <dbReference type="Google" id="ProtNLM"/>
    </source>
</evidence>
<dbReference type="Proteomes" id="UP001251374">
    <property type="component" value="Unassembled WGS sequence"/>
</dbReference>
<evidence type="ECO:0000313" key="3">
    <source>
        <dbReference type="Proteomes" id="UP001251374"/>
    </source>
</evidence>
<name>A0ABU1HJA7_9GAMM</name>
<protein>
    <recommendedName>
        <fullName evidence="4">Lasso RiPP family leader peptide-containing protein</fullName>
    </recommendedName>
</protein>
<comment type="caution">
    <text evidence="2">The sequence shown here is derived from an EMBL/GenBank/DDBJ whole genome shotgun (WGS) entry which is preliminary data.</text>
</comment>